<dbReference type="Gene3D" id="3.30.70.270">
    <property type="match status" value="1"/>
</dbReference>
<dbReference type="PANTHER" id="PTHR34047">
    <property type="entry name" value="NUCLEAR INTRON MATURASE 1, MITOCHONDRIAL-RELATED"/>
    <property type="match status" value="1"/>
</dbReference>
<dbReference type="InterPro" id="IPR013597">
    <property type="entry name" value="Mat_intron_G2"/>
</dbReference>
<keyword evidence="3" id="KW-0695">RNA-directed DNA polymerase</keyword>
<evidence type="ECO:0000259" key="2">
    <source>
        <dbReference type="PROSITE" id="PS50878"/>
    </source>
</evidence>
<comment type="caution">
    <text evidence="3">The sequence shown here is derived from an EMBL/GenBank/DDBJ whole genome shotgun (WGS) entry which is preliminary data.</text>
</comment>
<dbReference type="SUPFAM" id="SSF56672">
    <property type="entry name" value="DNA/RNA polymerases"/>
    <property type="match status" value="1"/>
</dbReference>
<dbReference type="InterPro" id="IPR000477">
    <property type="entry name" value="RT_dom"/>
</dbReference>
<name>A0ABV3Y5Y5_9ACTN</name>
<dbReference type="InterPro" id="IPR043502">
    <property type="entry name" value="DNA/RNA_pol_sf"/>
</dbReference>
<evidence type="ECO:0000256" key="1">
    <source>
        <dbReference type="ARBA" id="ARBA00025589"/>
    </source>
</evidence>
<keyword evidence="3" id="KW-0548">Nucleotidyltransferase</keyword>
<dbReference type="RefSeq" id="WP_369085059.1">
    <property type="nucleotide sequence ID" value="NZ_JBFSHR010000151.1"/>
</dbReference>
<dbReference type="CDD" id="cd01651">
    <property type="entry name" value="RT_G2_intron"/>
    <property type="match status" value="1"/>
</dbReference>
<accession>A0ABV3Y5Y5</accession>
<dbReference type="InterPro" id="IPR051083">
    <property type="entry name" value="GrpII_Intron_Splice-Mob/Def"/>
</dbReference>
<keyword evidence="4" id="KW-1185">Reference proteome</keyword>
<keyword evidence="3" id="KW-0808">Transferase</keyword>
<feature type="domain" description="Reverse transcriptase" evidence="2">
    <location>
        <begin position="1"/>
        <end position="155"/>
    </location>
</feature>
<dbReference type="GO" id="GO:0003964">
    <property type="term" value="F:RNA-directed DNA polymerase activity"/>
    <property type="evidence" value="ECO:0007669"/>
    <property type="project" value="UniProtKB-KW"/>
</dbReference>
<dbReference type="Pfam" id="PF00078">
    <property type="entry name" value="RVT_1"/>
    <property type="match status" value="1"/>
</dbReference>
<dbReference type="PANTHER" id="PTHR34047:SF3">
    <property type="entry name" value="BLR2052 PROTEIN"/>
    <property type="match status" value="1"/>
</dbReference>
<sequence>MIDVDIKAFFDTIDHELLLKAVSVHISEPWILLYIKRWLKAPMENSQGQLIERERGLPQGGVISPILANLFLHYAFDRWMGKNFPDAPYERYADDLLVHVKTKRRAEEILEALKQRMTEVKLELHPAKTKLVYCKDSNRNGEFSQIRFDFLGFTFAPRYARNKSNQKFNSFLPAASDRAVKRMGKELRQFRLHLQTGKTITELAEYYNPVISGWINYYGRFYRGTLKSCVWATDERGGKSLG</sequence>
<proteinExistence type="predicted"/>
<protein>
    <submittedName>
        <fullName evidence="3">Reverse transcriptase domain-containing protein</fullName>
    </submittedName>
</protein>
<dbReference type="EMBL" id="JBFSHR010000151">
    <property type="protein sequence ID" value="MEX6430981.1"/>
    <property type="molecule type" value="Genomic_DNA"/>
</dbReference>
<evidence type="ECO:0000313" key="3">
    <source>
        <dbReference type="EMBL" id="MEX6430981.1"/>
    </source>
</evidence>
<organism evidence="3 4">
    <name type="scientific">Ferrimicrobium acidiphilum</name>
    <dbReference type="NCBI Taxonomy" id="121039"/>
    <lineage>
        <taxon>Bacteria</taxon>
        <taxon>Bacillati</taxon>
        <taxon>Actinomycetota</taxon>
        <taxon>Acidimicrobiia</taxon>
        <taxon>Acidimicrobiales</taxon>
        <taxon>Acidimicrobiaceae</taxon>
        <taxon>Ferrimicrobium</taxon>
    </lineage>
</organism>
<dbReference type="Pfam" id="PF08388">
    <property type="entry name" value="GIIM"/>
    <property type="match status" value="1"/>
</dbReference>
<dbReference type="Proteomes" id="UP001560267">
    <property type="component" value="Unassembled WGS sequence"/>
</dbReference>
<dbReference type="InterPro" id="IPR043128">
    <property type="entry name" value="Rev_trsase/Diguanyl_cyclase"/>
</dbReference>
<evidence type="ECO:0000313" key="4">
    <source>
        <dbReference type="Proteomes" id="UP001560267"/>
    </source>
</evidence>
<comment type="function">
    <text evidence="1">Poorly processive, error-prone DNA polymerase involved in untargeted mutagenesis. Copies undamaged DNA at stalled replication forks, which arise in vivo from mismatched or misaligned primer ends. These misaligned primers can be extended by PolIV. Exhibits no 3'-5' exonuclease (proofreading) activity. May be involved in translesional synthesis, in conjunction with the beta clamp from PolIII.</text>
</comment>
<reference evidence="3 4" key="1">
    <citation type="submission" date="2024-07" db="EMBL/GenBank/DDBJ databases">
        <title>Draft Genome Sequence of Ferrimicrobium acidiphilum Strain YE2023, Isolated from a Pulp of Bioleach Reactor.</title>
        <authorList>
            <person name="Elkina Y.A."/>
            <person name="Bulaeva A.G."/>
            <person name="Beletsky A.V."/>
            <person name="Mardanov A.V."/>
        </authorList>
    </citation>
    <scope>NUCLEOTIDE SEQUENCE [LARGE SCALE GENOMIC DNA]</scope>
    <source>
        <strain evidence="3 4">YE2023</strain>
    </source>
</reference>
<gene>
    <name evidence="3" type="ORF">AB6A68_14280</name>
</gene>
<dbReference type="PROSITE" id="PS50878">
    <property type="entry name" value="RT_POL"/>
    <property type="match status" value="1"/>
</dbReference>